<evidence type="ECO:0000313" key="1">
    <source>
        <dbReference type="EMBL" id="KAK1440681.1"/>
    </source>
</evidence>
<keyword evidence="2" id="KW-1185">Reference proteome</keyword>
<comment type="caution">
    <text evidence="1">The sequence shown here is derived from an EMBL/GenBank/DDBJ whole genome shotgun (WGS) entry which is preliminary data.</text>
</comment>
<dbReference type="EMBL" id="JAUHHV010000001">
    <property type="protein sequence ID" value="KAK1440681.1"/>
    <property type="molecule type" value="Genomic_DNA"/>
</dbReference>
<sequence length="79" mass="9264">MVAFFCCKPLPSSKNPQIHLRALILLFSYQFNHASFNFTYTNFNFRICLSDLNQLLQLTFVYLKSKISHKSDVLMIARD</sequence>
<organism evidence="1 2">
    <name type="scientific">Tagetes erecta</name>
    <name type="common">African marigold</name>
    <dbReference type="NCBI Taxonomy" id="13708"/>
    <lineage>
        <taxon>Eukaryota</taxon>
        <taxon>Viridiplantae</taxon>
        <taxon>Streptophyta</taxon>
        <taxon>Embryophyta</taxon>
        <taxon>Tracheophyta</taxon>
        <taxon>Spermatophyta</taxon>
        <taxon>Magnoliopsida</taxon>
        <taxon>eudicotyledons</taxon>
        <taxon>Gunneridae</taxon>
        <taxon>Pentapetalae</taxon>
        <taxon>asterids</taxon>
        <taxon>campanulids</taxon>
        <taxon>Asterales</taxon>
        <taxon>Asteraceae</taxon>
        <taxon>Asteroideae</taxon>
        <taxon>Heliantheae alliance</taxon>
        <taxon>Tageteae</taxon>
        <taxon>Tagetes</taxon>
    </lineage>
</organism>
<gene>
    <name evidence="1" type="ORF">QVD17_06510</name>
</gene>
<name>A0AAD8LKS7_TARER</name>
<proteinExistence type="predicted"/>
<accession>A0AAD8LKS7</accession>
<evidence type="ECO:0000313" key="2">
    <source>
        <dbReference type="Proteomes" id="UP001229421"/>
    </source>
</evidence>
<dbReference type="AlphaFoldDB" id="A0AAD8LKS7"/>
<dbReference type="Proteomes" id="UP001229421">
    <property type="component" value="Unassembled WGS sequence"/>
</dbReference>
<protein>
    <submittedName>
        <fullName evidence="1">Uncharacterized protein</fullName>
    </submittedName>
</protein>
<reference evidence="1" key="1">
    <citation type="journal article" date="2023" name="bioRxiv">
        <title>Improved chromosome-level genome assembly for marigold (Tagetes erecta).</title>
        <authorList>
            <person name="Jiang F."/>
            <person name="Yuan L."/>
            <person name="Wang S."/>
            <person name="Wang H."/>
            <person name="Xu D."/>
            <person name="Wang A."/>
            <person name="Fan W."/>
        </authorList>
    </citation>
    <scope>NUCLEOTIDE SEQUENCE</scope>
    <source>
        <strain evidence="1">WSJ</strain>
        <tissue evidence="1">Leaf</tissue>
    </source>
</reference>